<proteinExistence type="predicted"/>
<reference evidence="1 2" key="1">
    <citation type="submission" date="2017-09" db="EMBL/GenBank/DDBJ databases">
        <title>Large-scale bioinformatics analysis of Bacillus genomes uncovers conserved roles of natural products in bacterial physiology.</title>
        <authorList>
            <consortium name="Agbiome Team Llc"/>
            <person name="Bleich R.M."/>
            <person name="Grubbs K.J."/>
            <person name="Santa Maria K.C."/>
            <person name="Allen S.E."/>
            <person name="Farag S."/>
            <person name="Shank E.A."/>
            <person name="Bowers A."/>
        </authorList>
    </citation>
    <scope>NUCLEOTIDE SEQUENCE [LARGE SCALE GENOMIC DNA]</scope>
    <source>
        <strain evidence="1 2">AFS061806</strain>
    </source>
</reference>
<dbReference type="RefSeq" id="WP_098500466.1">
    <property type="nucleotide sequence ID" value="NZ_NUXC01000027.1"/>
</dbReference>
<evidence type="ECO:0008006" key="3">
    <source>
        <dbReference type="Google" id="ProtNLM"/>
    </source>
</evidence>
<dbReference type="Proteomes" id="UP000224076">
    <property type="component" value="Unassembled WGS sequence"/>
</dbReference>
<accession>A0A2B3U560</accession>
<name>A0A2B3U560_BACCE</name>
<evidence type="ECO:0000313" key="1">
    <source>
        <dbReference type="EMBL" id="PFU41599.1"/>
    </source>
</evidence>
<evidence type="ECO:0000313" key="2">
    <source>
        <dbReference type="Proteomes" id="UP000224076"/>
    </source>
</evidence>
<dbReference type="AlphaFoldDB" id="A0A2B3U560"/>
<comment type="caution">
    <text evidence="1">The sequence shown here is derived from an EMBL/GenBank/DDBJ whole genome shotgun (WGS) entry which is preliminary data.</text>
</comment>
<organism evidence="1 2">
    <name type="scientific">Bacillus cereus</name>
    <dbReference type="NCBI Taxonomy" id="1396"/>
    <lineage>
        <taxon>Bacteria</taxon>
        <taxon>Bacillati</taxon>
        <taxon>Bacillota</taxon>
        <taxon>Bacilli</taxon>
        <taxon>Bacillales</taxon>
        <taxon>Bacillaceae</taxon>
        <taxon>Bacillus</taxon>
        <taxon>Bacillus cereus group</taxon>
    </lineage>
</organism>
<sequence length="66" mass="7936">MMNVKLYEVLHDYENGKFKDGDMFLYQNNPRMIAMFKSGNFVWSDDYVAVNCKGISKDLWYIREKQ</sequence>
<dbReference type="EMBL" id="NVDG01000026">
    <property type="protein sequence ID" value="PFU41599.1"/>
    <property type="molecule type" value="Genomic_DNA"/>
</dbReference>
<protein>
    <recommendedName>
        <fullName evidence="3">Phage protein</fullName>
    </recommendedName>
</protein>
<gene>
    <name evidence="1" type="ORF">COK86_15925</name>
</gene>